<keyword evidence="2" id="KW-1185">Reference proteome</keyword>
<dbReference type="EMBL" id="AFRT01000601">
    <property type="protein sequence ID" value="ELU43191.1"/>
    <property type="molecule type" value="Genomic_DNA"/>
</dbReference>
<dbReference type="Proteomes" id="UP000011668">
    <property type="component" value="Unassembled WGS sequence"/>
</dbReference>
<evidence type="ECO:0000313" key="2">
    <source>
        <dbReference type="Proteomes" id="UP000011668"/>
    </source>
</evidence>
<sequence>MAQEQGVPHSLRLAEVEQTVGMGTVAHKVGRRMVEAGQKARQTVHQLQRGPPTFLLFRTASLGFINNSRSVDSSWRTSASDFFLFSFNVDRSICTIVRQRGESGRLGLRLASQAGSNVQ</sequence>
<proteinExistence type="predicted"/>
<protein>
    <submittedName>
        <fullName evidence="1">Uncharacterized protein</fullName>
    </submittedName>
</protein>
<reference evidence="1 2" key="1">
    <citation type="journal article" date="2013" name="Nat. Commun.">
        <title>The evolution and pathogenic mechanisms of the rice sheath blight pathogen.</title>
        <authorList>
            <person name="Zheng A."/>
            <person name="Lin R."/>
            <person name="Xu L."/>
            <person name="Qin P."/>
            <person name="Tang C."/>
            <person name="Ai P."/>
            <person name="Zhang D."/>
            <person name="Liu Y."/>
            <person name="Sun Z."/>
            <person name="Feng H."/>
            <person name="Wang Y."/>
            <person name="Chen Y."/>
            <person name="Liang X."/>
            <person name="Fu R."/>
            <person name="Li Q."/>
            <person name="Zhang J."/>
            <person name="Yu X."/>
            <person name="Xie Z."/>
            <person name="Ding L."/>
            <person name="Guan P."/>
            <person name="Tang J."/>
            <person name="Liang Y."/>
            <person name="Wang S."/>
            <person name="Deng Q."/>
            <person name="Li S."/>
            <person name="Zhu J."/>
            <person name="Wang L."/>
            <person name="Liu H."/>
            <person name="Li P."/>
        </authorList>
    </citation>
    <scope>NUCLEOTIDE SEQUENCE [LARGE SCALE GENOMIC DNA]</scope>
    <source>
        <strain evidence="2">AG-1 IA</strain>
    </source>
</reference>
<evidence type="ECO:0000313" key="1">
    <source>
        <dbReference type="EMBL" id="ELU43191.1"/>
    </source>
</evidence>
<comment type="caution">
    <text evidence="1">The sequence shown here is derived from an EMBL/GenBank/DDBJ whole genome shotgun (WGS) entry which is preliminary data.</text>
</comment>
<dbReference type="HOGENOM" id="CLU_2063073_0_0_1"/>
<gene>
    <name evidence="1" type="ORF">AG1IA_02783</name>
</gene>
<name>L8WYN0_THACA</name>
<organism evidence="1 2">
    <name type="scientific">Thanatephorus cucumeris (strain AG1-IA)</name>
    <name type="common">Rice sheath blight fungus</name>
    <name type="synonym">Rhizoctonia solani</name>
    <dbReference type="NCBI Taxonomy" id="983506"/>
    <lineage>
        <taxon>Eukaryota</taxon>
        <taxon>Fungi</taxon>
        <taxon>Dikarya</taxon>
        <taxon>Basidiomycota</taxon>
        <taxon>Agaricomycotina</taxon>
        <taxon>Agaricomycetes</taxon>
        <taxon>Cantharellales</taxon>
        <taxon>Ceratobasidiaceae</taxon>
        <taxon>Rhizoctonia</taxon>
        <taxon>Rhizoctonia solani AG-1</taxon>
    </lineage>
</organism>
<accession>L8WYN0</accession>
<dbReference type="AlphaFoldDB" id="L8WYN0"/>